<dbReference type="Gramene" id="AET5Gv21196600.1">
    <property type="protein sequence ID" value="AET5Gv21196600.1"/>
    <property type="gene ID" value="AET5Gv21196600"/>
</dbReference>
<reference evidence="3" key="2">
    <citation type="journal article" date="2017" name="Nat. Plants">
        <title>The Aegilops tauschii genome reveals multiple impacts of transposons.</title>
        <authorList>
            <person name="Zhao G."/>
            <person name="Zou C."/>
            <person name="Li K."/>
            <person name="Wang K."/>
            <person name="Li T."/>
            <person name="Gao L."/>
            <person name="Zhang X."/>
            <person name="Wang H."/>
            <person name="Yang Z."/>
            <person name="Liu X."/>
            <person name="Jiang W."/>
            <person name="Mao L."/>
            <person name="Kong X."/>
            <person name="Jiao Y."/>
            <person name="Jia J."/>
        </authorList>
    </citation>
    <scope>NUCLEOTIDE SEQUENCE [LARGE SCALE GENOMIC DNA]</scope>
    <source>
        <strain evidence="3">cv. AL8/78</strain>
    </source>
</reference>
<proteinExistence type="predicted"/>
<reference evidence="2" key="4">
    <citation type="submission" date="2019-03" db="UniProtKB">
        <authorList>
            <consortium name="EnsemblPlants"/>
        </authorList>
    </citation>
    <scope>IDENTIFICATION</scope>
</reference>
<reference evidence="2" key="3">
    <citation type="journal article" date="2017" name="Nature">
        <title>Genome sequence of the progenitor of the wheat D genome Aegilops tauschii.</title>
        <authorList>
            <person name="Luo M.C."/>
            <person name="Gu Y.Q."/>
            <person name="Puiu D."/>
            <person name="Wang H."/>
            <person name="Twardziok S.O."/>
            <person name="Deal K.R."/>
            <person name="Huo N."/>
            <person name="Zhu T."/>
            <person name="Wang L."/>
            <person name="Wang Y."/>
            <person name="McGuire P.E."/>
            <person name="Liu S."/>
            <person name="Long H."/>
            <person name="Ramasamy R.K."/>
            <person name="Rodriguez J.C."/>
            <person name="Van S.L."/>
            <person name="Yuan L."/>
            <person name="Wang Z."/>
            <person name="Xia Z."/>
            <person name="Xiao L."/>
            <person name="Anderson O.D."/>
            <person name="Ouyang S."/>
            <person name="Liang Y."/>
            <person name="Zimin A.V."/>
            <person name="Pertea G."/>
            <person name="Qi P."/>
            <person name="Bennetzen J.L."/>
            <person name="Dai X."/>
            <person name="Dawson M.W."/>
            <person name="Muller H.G."/>
            <person name="Kugler K."/>
            <person name="Rivarola-Duarte L."/>
            <person name="Spannagl M."/>
            <person name="Mayer K.F.X."/>
            <person name="Lu F.H."/>
            <person name="Bevan M.W."/>
            <person name="Leroy P."/>
            <person name="Li P."/>
            <person name="You F.M."/>
            <person name="Sun Q."/>
            <person name="Liu Z."/>
            <person name="Lyons E."/>
            <person name="Wicker T."/>
            <person name="Salzberg S.L."/>
            <person name="Devos K.M."/>
            <person name="Dvorak J."/>
        </authorList>
    </citation>
    <scope>NUCLEOTIDE SEQUENCE [LARGE SCALE GENOMIC DNA]</scope>
    <source>
        <strain evidence="2">cv. AL8/78</strain>
    </source>
</reference>
<name>A0A453MIJ4_AEGTS</name>
<evidence type="ECO:0000256" key="1">
    <source>
        <dbReference type="SAM" id="Phobius"/>
    </source>
</evidence>
<dbReference type="Gramene" id="AET5Gv21196600.6">
    <property type="protein sequence ID" value="AET5Gv21196600.6"/>
    <property type="gene ID" value="AET5Gv21196600"/>
</dbReference>
<reference evidence="2" key="5">
    <citation type="journal article" date="2021" name="G3 (Bethesda)">
        <title>Aegilops tauschii genome assembly Aet v5.0 features greater sequence contiguity and improved annotation.</title>
        <authorList>
            <person name="Wang L."/>
            <person name="Zhu T."/>
            <person name="Rodriguez J.C."/>
            <person name="Deal K.R."/>
            <person name="Dubcovsky J."/>
            <person name="McGuire P.E."/>
            <person name="Lux T."/>
            <person name="Spannagl M."/>
            <person name="Mayer K.F.X."/>
            <person name="Baldrich P."/>
            <person name="Meyers B.C."/>
            <person name="Huo N."/>
            <person name="Gu Y.Q."/>
            <person name="Zhou H."/>
            <person name="Devos K.M."/>
            <person name="Bennetzen J.L."/>
            <person name="Unver T."/>
            <person name="Budak H."/>
            <person name="Gulick P.J."/>
            <person name="Galiba G."/>
            <person name="Kalapos B."/>
            <person name="Nelson D.R."/>
            <person name="Li P."/>
            <person name="You F.M."/>
            <person name="Luo M.C."/>
            <person name="Dvorak J."/>
        </authorList>
    </citation>
    <scope>NUCLEOTIDE SEQUENCE [LARGE SCALE GENOMIC DNA]</scope>
    <source>
        <strain evidence="2">cv. AL8/78</strain>
    </source>
</reference>
<dbReference type="EnsemblPlants" id="AET5Gv21196600.3">
    <property type="protein sequence ID" value="AET5Gv21196600.3"/>
    <property type="gene ID" value="AET5Gv21196600"/>
</dbReference>
<keyword evidence="1" id="KW-0472">Membrane</keyword>
<dbReference type="EnsemblPlants" id="AET5Gv21196600.6">
    <property type="protein sequence ID" value="AET5Gv21196600.6"/>
    <property type="gene ID" value="AET5Gv21196600"/>
</dbReference>
<evidence type="ECO:0000313" key="3">
    <source>
        <dbReference type="Proteomes" id="UP000015105"/>
    </source>
</evidence>
<keyword evidence="1" id="KW-0812">Transmembrane</keyword>
<protein>
    <submittedName>
        <fullName evidence="2">Uncharacterized protein</fullName>
    </submittedName>
</protein>
<keyword evidence="3" id="KW-1185">Reference proteome</keyword>
<accession>A0A453MIJ4</accession>
<dbReference type="EnsemblPlants" id="AET5Gv21196600.1">
    <property type="protein sequence ID" value="AET5Gv21196600.1"/>
    <property type="gene ID" value="AET5Gv21196600"/>
</dbReference>
<keyword evidence="1" id="KW-1133">Transmembrane helix</keyword>
<feature type="transmembrane region" description="Helical" evidence="1">
    <location>
        <begin position="48"/>
        <end position="67"/>
    </location>
</feature>
<evidence type="ECO:0000313" key="2">
    <source>
        <dbReference type="EnsemblPlants" id="AET5Gv21196600.6"/>
    </source>
</evidence>
<dbReference type="Proteomes" id="UP000015105">
    <property type="component" value="Chromosome 5D"/>
</dbReference>
<feature type="transmembrane region" description="Helical" evidence="1">
    <location>
        <begin position="7"/>
        <end position="28"/>
    </location>
</feature>
<dbReference type="Gramene" id="AET5Gv21196600.3">
    <property type="protein sequence ID" value="AET5Gv21196600.3"/>
    <property type="gene ID" value="AET5Gv21196600"/>
</dbReference>
<sequence length="160" mass="18095">MALHPVYFCTGTTSCLFLHMQLLLFLFICAHPGKSWLGFMFSCTNRWFFAQALHPVYFLHMGWFICMHPGKSWLGSMFSCTGKCFIVQRSDSTLFAASCSLFLQLWRRPEKICGRSRGKGKGKVKKDDLKARGKLPDVAACYGSVLPLLGIEAFLANFFT</sequence>
<organism evidence="2 3">
    <name type="scientific">Aegilops tauschii subsp. strangulata</name>
    <name type="common">Goatgrass</name>
    <dbReference type="NCBI Taxonomy" id="200361"/>
    <lineage>
        <taxon>Eukaryota</taxon>
        <taxon>Viridiplantae</taxon>
        <taxon>Streptophyta</taxon>
        <taxon>Embryophyta</taxon>
        <taxon>Tracheophyta</taxon>
        <taxon>Spermatophyta</taxon>
        <taxon>Magnoliopsida</taxon>
        <taxon>Liliopsida</taxon>
        <taxon>Poales</taxon>
        <taxon>Poaceae</taxon>
        <taxon>BOP clade</taxon>
        <taxon>Pooideae</taxon>
        <taxon>Triticodae</taxon>
        <taxon>Triticeae</taxon>
        <taxon>Triticinae</taxon>
        <taxon>Aegilops</taxon>
    </lineage>
</organism>
<reference evidence="3" key="1">
    <citation type="journal article" date="2014" name="Science">
        <title>Ancient hybridizations among the ancestral genomes of bread wheat.</title>
        <authorList>
            <consortium name="International Wheat Genome Sequencing Consortium,"/>
            <person name="Marcussen T."/>
            <person name="Sandve S.R."/>
            <person name="Heier L."/>
            <person name="Spannagl M."/>
            <person name="Pfeifer M."/>
            <person name="Jakobsen K.S."/>
            <person name="Wulff B.B."/>
            <person name="Steuernagel B."/>
            <person name="Mayer K.F."/>
            <person name="Olsen O.A."/>
        </authorList>
    </citation>
    <scope>NUCLEOTIDE SEQUENCE [LARGE SCALE GENOMIC DNA]</scope>
    <source>
        <strain evidence="3">cv. AL8/78</strain>
    </source>
</reference>
<dbReference type="EnsemblPlants" id="AET5Gv21196600.2">
    <property type="protein sequence ID" value="AET5Gv21196600.2"/>
    <property type="gene ID" value="AET5Gv21196600"/>
</dbReference>
<dbReference type="AlphaFoldDB" id="A0A453MIJ4"/>
<dbReference type="Gramene" id="AET5Gv21196600.2">
    <property type="protein sequence ID" value="AET5Gv21196600.2"/>
    <property type="gene ID" value="AET5Gv21196600"/>
</dbReference>